<dbReference type="EMBL" id="JALJOT010000004">
    <property type="protein sequence ID" value="KAK9915966.1"/>
    <property type="molecule type" value="Genomic_DNA"/>
</dbReference>
<dbReference type="Pfam" id="PF02096">
    <property type="entry name" value="60KD_IMP"/>
    <property type="match status" value="1"/>
</dbReference>
<protein>
    <recommendedName>
        <fullName evidence="9">Membrane insertase YidC/Oxa/ALB C-terminal domain-containing protein</fullName>
    </recommendedName>
</protein>
<evidence type="ECO:0000256" key="1">
    <source>
        <dbReference type="ARBA" id="ARBA00004141"/>
    </source>
</evidence>
<dbReference type="PANTHER" id="PTHR12428">
    <property type="entry name" value="OXA1"/>
    <property type="match status" value="1"/>
</dbReference>
<feature type="transmembrane region" description="Helical" evidence="8">
    <location>
        <begin position="223"/>
        <end position="241"/>
    </location>
</feature>
<keyword evidence="3 6" id="KW-0812">Transmembrane</keyword>
<feature type="region of interest" description="Disordered" evidence="7">
    <location>
        <begin position="346"/>
        <end position="375"/>
    </location>
</feature>
<proteinExistence type="inferred from homology"/>
<dbReference type="InterPro" id="IPR028055">
    <property type="entry name" value="YidC/Oxa/ALB_C"/>
</dbReference>
<keyword evidence="5 8" id="KW-0472">Membrane</keyword>
<evidence type="ECO:0000313" key="10">
    <source>
        <dbReference type="EMBL" id="KAK9915966.1"/>
    </source>
</evidence>
<sequence>MYSLADAAAAQPAVVQAAAQDDGWLAPISNGLNYSLTQIQIGLDQLHVPYSYGWAIIVLTVGTKILTFPFTKVQVESALAVQKLKPTIDAIKRQYGDDKNSIQRETSALYEASGVNPAAGCLPTLATIPIFWGLYRTLSNVATAGLLTEGFYWIPSLSGPTSLAAQRAGTGTAWLFPLVDGAPPVGWEDAARYLALPIALVAAQFASSAVISPPIDDEDKNANFSKALLVLVPFMVGWFALNVPSGLSLYYFSNTIITSSIQIWLRKLGGAKAFEWQQEIGLNQARRSGEVAVLDNLLEFHLEEASPSGQQLLGGDGAAPAAVTQEAAAGAVVMSSGNGASATAAAAGAGEPAAPSMRAKRKRRSLLEAQGTVTA</sequence>
<comment type="caution">
    <text evidence="10">The sequence shown here is derived from an EMBL/GenBank/DDBJ whole genome shotgun (WGS) entry which is preliminary data.</text>
</comment>
<comment type="subcellular location">
    <subcellularLocation>
        <location evidence="1 6">Membrane</location>
        <topology evidence="1 6">Multi-pass membrane protein</topology>
    </subcellularLocation>
</comment>
<comment type="similarity">
    <text evidence="2">Belongs to the OXA1/ALB3/YidC (TC 2.A.9.2) family.</text>
</comment>
<dbReference type="CDD" id="cd20070">
    <property type="entry name" value="5TM_YidC_Alb3"/>
    <property type="match status" value="1"/>
</dbReference>
<comment type="similarity">
    <text evidence="6">Belongs to the OXA1/ALB3/YidC family.</text>
</comment>
<dbReference type="InterPro" id="IPR001708">
    <property type="entry name" value="YidC/ALB3/OXA1/COX18"/>
</dbReference>
<feature type="compositionally biased region" description="Low complexity" evidence="7">
    <location>
        <begin position="346"/>
        <end position="356"/>
    </location>
</feature>
<evidence type="ECO:0000256" key="4">
    <source>
        <dbReference type="ARBA" id="ARBA00022989"/>
    </source>
</evidence>
<evidence type="ECO:0000256" key="5">
    <source>
        <dbReference type="ARBA" id="ARBA00023136"/>
    </source>
</evidence>
<dbReference type="Proteomes" id="UP001491310">
    <property type="component" value="Unassembled WGS sequence"/>
</dbReference>
<feature type="transmembrane region" description="Helical" evidence="8">
    <location>
        <begin position="193"/>
        <end position="211"/>
    </location>
</feature>
<keyword evidence="4 8" id="KW-1133">Transmembrane helix</keyword>
<evidence type="ECO:0000256" key="2">
    <source>
        <dbReference type="ARBA" id="ARBA00010583"/>
    </source>
</evidence>
<dbReference type="NCBIfam" id="TIGR03592">
    <property type="entry name" value="yidC_oxa1_cterm"/>
    <property type="match status" value="1"/>
</dbReference>
<dbReference type="PANTHER" id="PTHR12428:SF14">
    <property type="entry name" value="ALBINO3-LIKE PROTEIN 1, CHLOROPLASTIC"/>
    <property type="match status" value="1"/>
</dbReference>
<gene>
    <name evidence="10" type="ORF">WJX75_006672</name>
</gene>
<organism evidence="10 11">
    <name type="scientific">Coccomyxa subellipsoidea</name>
    <dbReference type="NCBI Taxonomy" id="248742"/>
    <lineage>
        <taxon>Eukaryota</taxon>
        <taxon>Viridiplantae</taxon>
        <taxon>Chlorophyta</taxon>
        <taxon>core chlorophytes</taxon>
        <taxon>Trebouxiophyceae</taxon>
        <taxon>Trebouxiophyceae incertae sedis</taxon>
        <taxon>Coccomyxaceae</taxon>
        <taxon>Coccomyxa</taxon>
    </lineage>
</organism>
<evidence type="ECO:0000256" key="7">
    <source>
        <dbReference type="SAM" id="MobiDB-lite"/>
    </source>
</evidence>
<evidence type="ECO:0000259" key="9">
    <source>
        <dbReference type="Pfam" id="PF02096"/>
    </source>
</evidence>
<dbReference type="InterPro" id="IPR047196">
    <property type="entry name" value="YidC_ALB_C"/>
</dbReference>
<reference evidence="10 11" key="1">
    <citation type="journal article" date="2024" name="Nat. Commun.">
        <title>Phylogenomics reveals the evolutionary origins of lichenization in chlorophyte algae.</title>
        <authorList>
            <person name="Puginier C."/>
            <person name="Libourel C."/>
            <person name="Otte J."/>
            <person name="Skaloud P."/>
            <person name="Haon M."/>
            <person name="Grisel S."/>
            <person name="Petersen M."/>
            <person name="Berrin J.G."/>
            <person name="Delaux P.M."/>
            <person name="Dal Grande F."/>
            <person name="Keller J."/>
        </authorList>
    </citation>
    <scope>NUCLEOTIDE SEQUENCE [LARGE SCALE GENOMIC DNA]</scope>
    <source>
        <strain evidence="10 11">SAG 216-7</strain>
    </source>
</reference>
<name>A0ABR2YWE0_9CHLO</name>
<accession>A0ABR2YWE0</accession>
<evidence type="ECO:0000256" key="6">
    <source>
        <dbReference type="RuleBase" id="RU003945"/>
    </source>
</evidence>
<evidence type="ECO:0000256" key="8">
    <source>
        <dbReference type="SAM" id="Phobius"/>
    </source>
</evidence>
<evidence type="ECO:0000313" key="11">
    <source>
        <dbReference type="Proteomes" id="UP001491310"/>
    </source>
</evidence>
<feature type="domain" description="Membrane insertase YidC/Oxa/ALB C-terminal" evidence="9">
    <location>
        <begin position="52"/>
        <end position="266"/>
    </location>
</feature>
<keyword evidence="11" id="KW-1185">Reference proteome</keyword>
<evidence type="ECO:0000256" key="3">
    <source>
        <dbReference type="ARBA" id="ARBA00022692"/>
    </source>
</evidence>